<dbReference type="STRING" id="667725.A0A0L0FAG4"/>
<dbReference type="InterPro" id="IPR000873">
    <property type="entry name" value="AMP-dep_synth/lig_dom"/>
</dbReference>
<dbReference type="GeneID" id="25914428"/>
<comment type="similarity">
    <text evidence="1">Belongs to the ATP-dependent AMP-binding enzyme family.</text>
</comment>
<dbReference type="EMBL" id="KQ245517">
    <property type="protein sequence ID" value="KNC73516.1"/>
    <property type="molecule type" value="Genomic_DNA"/>
</dbReference>
<dbReference type="AlphaFoldDB" id="A0A0L0FAG4"/>
<accession>A0A0L0FAG4</accession>
<evidence type="ECO:0000313" key="5">
    <source>
        <dbReference type="Proteomes" id="UP000054560"/>
    </source>
</evidence>
<name>A0A0L0FAG4_9EUKA</name>
<sequence>YTPKEIAYQLNDSHARTLFVHASFLEKALEASKLLVDNHPLNTIVVVDSDSSTNLSAEGISIHRYEDLASAENILFPRIDVDPKHDIALLPYSSGTTGRPKGVVLTHENLVANVTQVVDGEG</sequence>
<keyword evidence="2" id="KW-0436">Ligase</keyword>
<evidence type="ECO:0000313" key="4">
    <source>
        <dbReference type="EMBL" id="KNC73516.1"/>
    </source>
</evidence>
<dbReference type="GO" id="GO:0016405">
    <property type="term" value="F:CoA-ligase activity"/>
    <property type="evidence" value="ECO:0007669"/>
    <property type="project" value="TreeGrafter"/>
</dbReference>
<dbReference type="Proteomes" id="UP000054560">
    <property type="component" value="Unassembled WGS sequence"/>
</dbReference>
<dbReference type="OrthoDB" id="1898221at2759"/>
<organism evidence="4 5">
    <name type="scientific">Sphaeroforma arctica JP610</name>
    <dbReference type="NCBI Taxonomy" id="667725"/>
    <lineage>
        <taxon>Eukaryota</taxon>
        <taxon>Ichthyosporea</taxon>
        <taxon>Ichthyophonida</taxon>
        <taxon>Sphaeroforma</taxon>
    </lineage>
</organism>
<evidence type="ECO:0000259" key="3">
    <source>
        <dbReference type="Pfam" id="PF00501"/>
    </source>
</evidence>
<reference evidence="4 5" key="1">
    <citation type="submission" date="2011-02" db="EMBL/GenBank/DDBJ databases">
        <title>The Genome Sequence of Sphaeroforma arctica JP610.</title>
        <authorList>
            <consortium name="The Broad Institute Genome Sequencing Platform"/>
            <person name="Russ C."/>
            <person name="Cuomo C."/>
            <person name="Young S.K."/>
            <person name="Zeng Q."/>
            <person name="Gargeya S."/>
            <person name="Alvarado L."/>
            <person name="Berlin A."/>
            <person name="Chapman S.B."/>
            <person name="Chen Z."/>
            <person name="Freedman E."/>
            <person name="Gellesch M."/>
            <person name="Goldberg J."/>
            <person name="Griggs A."/>
            <person name="Gujja S."/>
            <person name="Heilman E."/>
            <person name="Heiman D."/>
            <person name="Howarth C."/>
            <person name="Mehta T."/>
            <person name="Neiman D."/>
            <person name="Pearson M."/>
            <person name="Roberts A."/>
            <person name="Saif S."/>
            <person name="Shea T."/>
            <person name="Shenoy N."/>
            <person name="Sisk P."/>
            <person name="Stolte C."/>
            <person name="Sykes S."/>
            <person name="White J."/>
            <person name="Yandava C."/>
            <person name="Burger G."/>
            <person name="Gray M.W."/>
            <person name="Holland P.W.H."/>
            <person name="King N."/>
            <person name="Lang F.B.F."/>
            <person name="Roger A.J."/>
            <person name="Ruiz-Trillo I."/>
            <person name="Haas B."/>
            <person name="Nusbaum C."/>
            <person name="Birren B."/>
        </authorList>
    </citation>
    <scope>NUCLEOTIDE SEQUENCE [LARGE SCALE GENOMIC DNA]</scope>
    <source>
        <strain evidence="4 5">JP610</strain>
    </source>
</reference>
<dbReference type="PROSITE" id="PS00455">
    <property type="entry name" value="AMP_BINDING"/>
    <property type="match status" value="1"/>
</dbReference>
<keyword evidence="5" id="KW-1185">Reference proteome</keyword>
<dbReference type="SUPFAM" id="SSF56801">
    <property type="entry name" value="Acetyl-CoA synthetase-like"/>
    <property type="match status" value="1"/>
</dbReference>
<evidence type="ECO:0000256" key="1">
    <source>
        <dbReference type="ARBA" id="ARBA00006432"/>
    </source>
</evidence>
<feature type="non-terminal residue" evidence="4">
    <location>
        <position position="122"/>
    </location>
</feature>
<dbReference type="PANTHER" id="PTHR24096">
    <property type="entry name" value="LONG-CHAIN-FATTY-ACID--COA LIGASE"/>
    <property type="match status" value="1"/>
</dbReference>
<gene>
    <name evidence="4" type="ORF">SARC_13924</name>
</gene>
<dbReference type="eggNOG" id="KOG1176">
    <property type="taxonomic scope" value="Eukaryota"/>
</dbReference>
<feature type="domain" description="AMP-dependent synthetase/ligase" evidence="3">
    <location>
        <begin position="1"/>
        <end position="117"/>
    </location>
</feature>
<protein>
    <recommendedName>
        <fullName evidence="3">AMP-dependent synthetase/ligase domain-containing protein</fullName>
    </recommendedName>
</protein>
<dbReference type="Gene3D" id="3.40.50.980">
    <property type="match status" value="2"/>
</dbReference>
<evidence type="ECO:0000256" key="2">
    <source>
        <dbReference type="ARBA" id="ARBA00022598"/>
    </source>
</evidence>
<feature type="non-terminal residue" evidence="4">
    <location>
        <position position="1"/>
    </location>
</feature>
<dbReference type="RefSeq" id="XP_014147418.1">
    <property type="nucleotide sequence ID" value="XM_014291943.1"/>
</dbReference>
<proteinExistence type="inferred from homology"/>
<dbReference type="Pfam" id="PF00501">
    <property type="entry name" value="AMP-binding"/>
    <property type="match status" value="1"/>
</dbReference>
<dbReference type="InterPro" id="IPR020845">
    <property type="entry name" value="AMP-binding_CS"/>
</dbReference>
<dbReference type="PANTHER" id="PTHR24096:SF149">
    <property type="entry name" value="AMP-BINDING DOMAIN-CONTAINING PROTEIN-RELATED"/>
    <property type="match status" value="1"/>
</dbReference>